<dbReference type="InterPro" id="IPR011650">
    <property type="entry name" value="Peptidase_M20_dimer"/>
</dbReference>
<dbReference type="AlphaFoldDB" id="A0A8K0X4I8"/>
<dbReference type="CDD" id="cd05672">
    <property type="entry name" value="M20_ACY1L2-like"/>
    <property type="match status" value="1"/>
</dbReference>
<comment type="caution">
    <text evidence="4">The sequence shown here is derived from an EMBL/GenBank/DDBJ whole genome shotgun (WGS) entry which is preliminary data.</text>
</comment>
<evidence type="ECO:0000256" key="1">
    <source>
        <dbReference type="ARBA" id="ARBA00006247"/>
    </source>
</evidence>
<comment type="similarity">
    <text evidence="1 2">Belongs to the peptidase M20A family.</text>
</comment>
<dbReference type="Pfam" id="PF01546">
    <property type="entry name" value="Peptidase_M20"/>
    <property type="match status" value="1"/>
</dbReference>
<keyword evidence="5" id="KW-1185">Reference proteome</keyword>
<dbReference type="InterPro" id="IPR052030">
    <property type="entry name" value="Peptidase_M20/M20A_hydrolases"/>
</dbReference>
<proteinExistence type="inferred from homology"/>
<dbReference type="PANTHER" id="PTHR30575">
    <property type="entry name" value="PEPTIDASE M20"/>
    <property type="match status" value="1"/>
</dbReference>
<evidence type="ECO:0000259" key="3">
    <source>
        <dbReference type="Pfam" id="PF07687"/>
    </source>
</evidence>
<dbReference type="EMBL" id="JAGPXD010000002">
    <property type="protein sequence ID" value="KAH7366837.1"/>
    <property type="molecule type" value="Genomic_DNA"/>
</dbReference>
<dbReference type="PIRSF" id="PIRSF037226">
    <property type="entry name" value="Amidohydrolase_ACY1L2_prd"/>
    <property type="match status" value="1"/>
</dbReference>
<dbReference type="NCBIfam" id="TIGR01891">
    <property type="entry name" value="amidohydrolases"/>
    <property type="match status" value="1"/>
</dbReference>
<dbReference type="FunFam" id="3.30.70.360:FF:000004">
    <property type="entry name" value="Peptidase M20 domain-containing protein 2"/>
    <property type="match status" value="1"/>
</dbReference>
<sequence length="386" mass="41086">MIVGQIHDNPELCYEEFKAHDSITRLLESEGFHVTPHAHGLQTSFVAEYGEGGRLVTFCAEYDALEGVGHACGHNLIATAAVSSFLGVAALLKETKYPGRVRLLGCPAEEGGGGKIKLIEAGAFSGVDAALMLHPTPPVEGRPSSLAGISYGTCLAAGRFRVRFRGKAAHAGAMPWMGVNALDAATLAYSAVGMLRQQILPTDRINIVIRDGGSSSNIITDDTTVDVGTRSATTKQMKALSERVRKCFEGAAMATGCTCEITTGRDPYADLRPNEALCARFAETMQADFGREYYCDLGSKDVGGYSTDMGNVSYECPSFHGNFVIPVRPGENIHGPGFVRASGADEAHRAAVQAAKGMAVTGWNVLADESFAAKVRNDFEGDKLRR</sequence>
<dbReference type="Pfam" id="PF07687">
    <property type="entry name" value="M20_dimer"/>
    <property type="match status" value="1"/>
</dbReference>
<dbReference type="SUPFAM" id="SSF55031">
    <property type="entry name" value="Bacterial exopeptidase dimerisation domain"/>
    <property type="match status" value="1"/>
</dbReference>
<evidence type="ECO:0000313" key="5">
    <source>
        <dbReference type="Proteomes" id="UP000813385"/>
    </source>
</evidence>
<reference evidence="4" key="1">
    <citation type="journal article" date="2021" name="Nat. Commun.">
        <title>Genetic determinants of endophytism in the Arabidopsis root mycobiome.</title>
        <authorList>
            <person name="Mesny F."/>
            <person name="Miyauchi S."/>
            <person name="Thiergart T."/>
            <person name="Pickel B."/>
            <person name="Atanasova L."/>
            <person name="Karlsson M."/>
            <person name="Huettel B."/>
            <person name="Barry K.W."/>
            <person name="Haridas S."/>
            <person name="Chen C."/>
            <person name="Bauer D."/>
            <person name="Andreopoulos W."/>
            <person name="Pangilinan J."/>
            <person name="LaButti K."/>
            <person name="Riley R."/>
            <person name="Lipzen A."/>
            <person name="Clum A."/>
            <person name="Drula E."/>
            <person name="Henrissat B."/>
            <person name="Kohler A."/>
            <person name="Grigoriev I.V."/>
            <person name="Martin F.M."/>
            <person name="Hacquard S."/>
        </authorList>
    </citation>
    <scope>NUCLEOTIDE SEQUENCE</scope>
    <source>
        <strain evidence="4">MPI-CAGE-AT-0016</strain>
    </source>
</reference>
<dbReference type="Gene3D" id="3.40.630.10">
    <property type="entry name" value="Zn peptidases"/>
    <property type="match status" value="1"/>
</dbReference>
<dbReference type="InterPro" id="IPR017439">
    <property type="entry name" value="Amidohydrolase"/>
</dbReference>
<dbReference type="OrthoDB" id="6119954at2759"/>
<evidence type="ECO:0000256" key="2">
    <source>
        <dbReference type="PIRNR" id="PIRNR037226"/>
    </source>
</evidence>
<dbReference type="SUPFAM" id="SSF53187">
    <property type="entry name" value="Zn-dependent exopeptidases"/>
    <property type="match status" value="1"/>
</dbReference>
<dbReference type="InterPro" id="IPR002933">
    <property type="entry name" value="Peptidase_M20"/>
</dbReference>
<evidence type="ECO:0000313" key="4">
    <source>
        <dbReference type="EMBL" id="KAH7366837.1"/>
    </source>
</evidence>
<name>A0A8K0X4I8_9PEZI</name>
<accession>A0A8K0X4I8</accession>
<dbReference type="PANTHER" id="PTHR30575:SF0">
    <property type="entry name" value="XAA-ARG DIPEPTIDASE"/>
    <property type="match status" value="1"/>
</dbReference>
<dbReference type="InterPro" id="IPR017144">
    <property type="entry name" value="Xaa-Arg_dipeptidase"/>
</dbReference>
<protein>
    <recommendedName>
        <fullName evidence="2">Peptidase M20 domain-containing protein 2</fullName>
    </recommendedName>
</protein>
<feature type="domain" description="Peptidase M20 dimerisation" evidence="3">
    <location>
        <begin position="159"/>
        <end position="250"/>
    </location>
</feature>
<organism evidence="4 5">
    <name type="scientific">Plectosphaerella cucumerina</name>
    <dbReference type="NCBI Taxonomy" id="40658"/>
    <lineage>
        <taxon>Eukaryota</taxon>
        <taxon>Fungi</taxon>
        <taxon>Dikarya</taxon>
        <taxon>Ascomycota</taxon>
        <taxon>Pezizomycotina</taxon>
        <taxon>Sordariomycetes</taxon>
        <taxon>Hypocreomycetidae</taxon>
        <taxon>Glomerellales</taxon>
        <taxon>Plectosphaerellaceae</taxon>
        <taxon>Plectosphaerella</taxon>
    </lineage>
</organism>
<dbReference type="GO" id="GO:0016805">
    <property type="term" value="F:dipeptidase activity"/>
    <property type="evidence" value="ECO:0007669"/>
    <property type="project" value="InterPro"/>
</dbReference>
<dbReference type="Gene3D" id="3.30.70.360">
    <property type="match status" value="1"/>
</dbReference>
<gene>
    <name evidence="4" type="ORF">B0T11DRAFT_222730</name>
</gene>
<dbReference type="Proteomes" id="UP000813385">
    <property type="component" value="Unassembled WGS sequence"/>
</dbReference>
<dbReference type="InterPro" id="IPR036264">
    <property type="entry name" value="Bact_exopeptidase_dim_dom"/>
</dbReference>